<dbReference type="Gene3D" id="3.90.550.10">
    <property type="entry name" value="Spore Coat Polysaccharide Biosynthesis Protein SpsA, Chain A"/>
    <property type="match status" value="1"/>
</dbReference>
<dbReference type="EMBL" id="FUXE01000017">
    <property type="protein sequence ID" value="SJZ91867.1"/>
    <property type="molecule type" value="Genomic_DNA"/>
</dbReference>
<dbReference type="STRING" id="29524.SAMN02745171_01492"/>
<dbReference type="Proteomes" id="UP000190121">
    <property type="component" value="Unassembled WGS sequence"/>
</dbReference>
<organism evidence="2 3">
    <name type="scientific">Porphyromonas circumdentaria</name>
    <dbReference type="NCBI Taxonomy" id="29524"/>
    <lineage>
        <taxon>Bacteria</taxon>
        <taxon>Pseudomonadati</taxon>
        <taxon>Bacteroidota</taxon>
        <taxon>Bacteroidia</taxon>
        <taxon>Bacteroidales</taxon>
        <taxon>Porphyromonadaceae</taxon>
        <taxon>Porphyromonas</taxon>
    </lineage>
</organism>
<dbReference type="GO" id="GO:0016758">
    <property type="term" value="F:hexosyltransferase activity"/>
    <property type="evidence" value="ECO:0007669"/>
    <property type="project" value="UniProtKB-ARBA"/>
</dbReference>
<dbReference type="SUPFAM" id="SSF53448">
    <property type="entry name" value="Nucleotide-diphospho-sugar transferases"/>
    <property type="match status" value="1"/>
</dbReference>
<keyword evidence="3" id="KW-1185">Reference proteome</keyword>
<evidence type="ECO:0000313" key="3">
    <source>
        <dbReference type="Proteomes" id="UP000190121"/>
    </source>
</evidence>
<protein>
    <submittedName>
        <fullName evidence="2">Glycosyltransferase involved in cell wall bisynthesis</fullName>
    </submittedName>
</protein>
<proteinExistence type="predicted"/>
<evidence type="ECO:0000313" key="2">
    <source>
        <dbReference type="EMBL" id="SJZ91867.1"/>
    </source>
</evidence>
<gene>
    <name evidence="2" type="ORF">SAMN02745171_01492</name>
</gene>
<dbReference type="InterPro" id="IPR029044">
    <property type="entry name" value="Nucleotide-diphossugar_trans"/>
</dbReference>
<dbReference type="InterPro" id="IPR001173">
    <property type="entry name" value="Glyco_trans_2-like"/>
</dbReference>
<keyword evidence="2" id="KW-0808">Transferase</keyword>
<dbReference type="PANTHER" id="PTHR22916:SF3">
    <property type="entry name" value="UDP-GLCNAC:BETAGAL BETA-1,3-N-ACETYLGLUCOSAMINYLTRANSFERASE-LIKE PROTEIN 1"/>
    <property type="match status" value="1"/>
</dbReference>
<dbReference type="CDD" id="cd00761">
    <property type="entry name" value="Glyco_tranf_GTA_type"/>
    <property type="match status" value="1"/>
</dbReference>
<dbReference type="RefSeq" id="WP_078737390.1">
    <property type="nucleotide sequence ID" value="NZ_FUXE01000017.1"/>
</dbReference>
<dbReference type="OrthoDB" id="1114838at2"/>
<name>A0A1T4PKV4_9PORP</name>
<evidence type="ECO:0000259" key="1">
    <source>
        <dbReference type="Pfam" id="PF00535"/>
    </source>
</evidence>
<accession>A0A1T4PKV4</accession>
<dbReference type="Pfam" id="PF00535">
    <property type="entry name" value="Glycos_transf_2"/>
    <property type="match status" value="1"/>
</dbReference>
<dbReference type="PANTHER" id="PTHR22916">
    <property type="entry name" value="GLYCOSYLTRANSFERASE"/>
    <property type="match status" value="1"/>
</dbReference>
<reference evidence="3" key="1">
    <citation type="submission" date="2017-02" db="EMBL/GenBank/DDBJ databases">
        <authorList>
            <person name="Varghese N."/>
            <person name="Submissions S."/>
        </authorList>
    </citation>
    <scope>NUCLEOTIDE SEQUENCE [LARGE SCALE GENOMIC DNA]</scope>
    <source>
        <strain evidence="3">ATCC 51356</strain>
    </source>
</reference>
<feature type="domain" description="Glycosyltransferase 2-like" evidence="1">
    <location>
        <begin position="9"/>
        <end position="142"/>
    </location>
</feature>
<sequence>MPATSPLVSVLIPVYGVELYIEECLRSVLQQEYPSLEIILVDDCSPDRSIALAERVIAEENRYNHCVRLIRHEKNLGLAGARITAVREAQGELLLFLDSDDYYLSVHTVEKVVQSMQAERADMVIFNYTELFKRSRRTSNLPHIYDSKELVYSFLIGGVPAFLCNKCFRRSLFLEHANLWEVGNNMWEDVQNVIPYSLAVQRIAYVEESFLAYRRTNERSVTLDFSSKNILSMRRVVSFLSEHFKKHCSTDDLPYFQEGLKKASQVIDLVILCSSNYQGMHKTLSQYPSLHSYAQEIGGVGGKILRLALFSYRKRMPHVAYALLRLKASLQRLR</sequence>
<dbReference type="AlphaFoldDB" id="A0A1T4PKV4"/>